<evidence type="ECO:0000313" key="1">
    <source>
        <dbReference type="EMBL" id="QNT78778.1"/>
    </source>
</evidence>
<dbReference type="Proteomes" id="UP000516349">
    <property type="component" value="Chromosome"/>
</dbReference>
<accession>A0A7H1NSL8</accession>
<evidence type="ECO:0000313" key="2">
    <source>
        <dbReference type="Proteomes" id="UP000516349"/>
    </source>
</evidence>
<dbReference type="AlphaFoldDB" id="A0A7H1NSL8"/>
<dbReference type="KEGG" id="ebla:JGUZn3_15550"/>
<proteinExistence type="predicted"/>
<protein>
    <recommendedName>
        <fullName evidence="3">Signal transduction histidine kinase dimerisation/phosphoacceptor domain-containing protein</fullName>
    </recommendedName>
</protein>
<reference evidence="1 2" key="1">
    <citation type="submission" date="2020-08" db="EMBL/GenBank/DDBJ databases">
        <title>Complete genome sequence of Entomobacter blattae G55GP.</title>
        <authorList>
            <person name="Poehlein A."/>
            <person name="Guzman J."/>
            <person name="Daniel R."/>
            <person name="Vilcinskas A."/>
        </authorList>
    </citation>
    <scope>NUCLEOTIDE SEQUENCE [LARGE SCALE GENOMIC DNA]</scope>
    <source>
        <strain evidence="1 2">G55GP</strain>
    </source>
</reference>
<dbReference type="RefSeq" id="WP_203413009.1">
    <property type="nucleotide sequence ID" value="NZ_CP060244.1"/>
</dbReference>
<evidence type="ECO:0008006" key="3">
    <source>
        <dbReference type="Google" id="ProtNLM"/>
    </source>
</evidence>
<name>A0A7H1NSL8_9PROT</name>
<keyword evidence="2" id="KW-1185">Reference proteome</keyword>
<dbReference type="EMBL" id="CP060244">
    <property type="protein sequence ID" value="QNT78778.1"/>
    <property type="molecule type" value="Genomic_DNA"/>
</dbReference>
<organism evidence="1 2">
    <name type="scientific">Entomobacter blattae</name>
    <dbReference type="NCBI Taxonomy" id="2762277"/>
    <lineage>
        <taxon>Bacteria</taxon>
        <taxon>Pseudomonadati</taxon>
        <taxon>Pseudomonadota</taxon>
        <taxon>Alphaproteobacteria</taxon>
        <taxon>Acetobacterales</taxon>
        <taxon>Acetobacteraceae</taxon>
        <taxon>Entomobacter</taxon>
    </lineage>
</organism>
<sequence>MNKSPHSFPNPTESQNTLLSSIRHDVKGLLTPALLMADKLALSKDPDIQKSAQIIITSIEKVTKRLNTL</sequence>
<gene>
    <name evidence="1" type="ORF">JGUZn3_15550</name>
</gene>